<dbReference type="EMBL" id="JAWDJX010000015">
    <property type="protein sequence ID" value="KAK3053518.1"/>
    <property type="molecule type" value="Genomic_DNA"/>
</dbReference>
<sequence length="133" mass="14798">MASALIQTSTQLASTAIIEVDETPTCHLAALPKELRLEVHEHALTEPEKIRIYYRCRMNGSPYIAFANRSNRCGLVLTSHEIRDEAIKVFLSTNTFLSTDANVTNFSLRNLAASSRRKVRGPSYACGEARTIN</sequence>
<dbReference type="InterPro" id="IPR038883">
    <property type="entry name" value="AN11006-like"/>
</dbReference>
<protein>
    <submittedName>
        <fullName evidence="1">Uncharacterized protein</fullName>
    </submittedName>
</protein>
<proteinExistence type="predicted"/>
<reference evidence="1" key="1">
    <citation type="submission" date="2023-04" db="EMBL/GenBank/DDBJ databases">
        <title>Black Yeasts Isolated from many extreme environments.</title>
        <authorList>
            <person name="Coleine C."/>
            <person name="Stajich J.E."/>
            <person name="Selbmann L."/>
        </authorList>
    </citation>
    <scope>NUCLEOTIDE SEQUENCE</scope>
    <source>
        <strain evidence="1">CCFEE 5312</strain>
    </source>
</reference>
<evidence type="ECO:0000313" key="1">
    <source>
        <dbReference type="EMBL" id="KAK3053518.1"/>
    </source>
</evidence>
<keyword evidence="2" id="KW-1185">Reference proteome</keyword>
<accession>A0AAJ0GDP6</accession>
<dbReference type="AlphaFoldDB" id="A0AAJ0GDP6"/>
<dbReference type="Proteomes" id="UP001271007">
    <property type="component" value="Unassembled WGS sequence"/>
</dbReference>
<name>A0AAJ0GDP6_9PEZI</name>
<dbReference type="PANTHER" id="PTHR42085:SF1">
    <property type="entry name" value="F-BOX DOMAIN-CONTAINING PROTEIN"/>
    <property type="match status" value="1"/>
</dbReference>
<organism evidence="1 2">
    <name type="scientific">Extremus antarcticus</name>
    <dbReference type="NCBI Taxonomy" id="702011"/>
    <lineage>
        <taxon>Eukaryota</taxon>
        <taxon>Fungi</taxon>
        <taxon>Dikarya</taxon>
        <taxon>Ascomycota</taxon>
        <taxon>Pezizomycotina</taxon>
        <taxon>Dothideomycetes</taxon>
        <taxon>Dothideomycetidae</taxon>
        <taxon>Mycosphaerellales</taxon>
        <taxon>Extremaceae</taxon>
        <taxon>Extremus</taxon>
    </lineage>
</organism>
<dbReference type="PANTHER" id="PTHR42085">
    <property type="entry name" value="F-BOX DOMAIN-CONTAINING PROTEIN"/>
    <property type="match status" value="1"/>
</dbReference>
<gene>
    <name evidence="1" type="ORF">LTR09_005262</name>
</gene>
<comment type="caution">
    <text evidence="1">The sequence shown here is derived from an EMBL/GenBank/DDBJ whole genome shotgun (WGS) entry which is preliminary data.</text>
</comment>
<evidence type="ECO:0000313" key="2">
    <source>
        <dbReference type="Proteomes" id="UP001271007"/>
    </source>
</evidence>